<dbReference type="AlphaFoldDB" id="A0A0L8FQV9"/>
<reference evidence="2" key="1">
    <citation type="submission" date="2015-07" db="EMBL/GenBank/DDBJ databases">
        <title>MeaNS - Measles Nucleotide Surveillance Program.</title>
        <authorList>
            <person name="Tran T."/>
            <person name="Druce J."/>
        </authorList>
    </citation>
    <scope>NUCLEOTIDE SEQUENCE</scope>
    <source>
        <strain evidence="2">UCB-OBI-ISO-001</strain>
        <tissue evidence="2">Gonad</tissue>
    </source>
</reference>
<keyword evidence="1" id="KW-1133">Transmembrane helix</keyword>
<feature type="transmembrane region" description="Helical" evidence="1">
    <location>
        <begin position="34"/>
        <end position="61"/>
    </location>
</feature>
<dbReference type="EMBL" id="KQ427464">
    <property type="protein sequence ID" value="KOF67043.1"/>
    <property type="molecule type" value="Genomic_DNA"/>
</dbReference>
<evidence type="ECO:0000256" key="1">
    <source>
        <dbReference type="SAM" id="Phobius"/>
    </source>
</evidence>
<organism evidence="2">
    <name type="scientific">Octopus bimaculoides</name>
    <name type="common">California two-spotted octopus</name>
    <dbReference type="NCBI Taxonomy" id="37653"/>
    <lineage>
        <taxon>Eukaryota</taxon>
        <taxon>Metazoa</taxon>
        <taxon>Spiralia</taxon>
        <taxon>Lophotrochozoa</taxon>
        <taxon>Mollusca</taxon>
        <taxon>Cephalopoda</taxon>
        <taxon>Coleoidea</taxon>
        <taxon>Octopodiformes</taxon>
        <taxon>Octopoda</taxon>
        <taxon>Incirrata</taxon>
        <taxon>Octopodidae</taxon>
        <taxon>Octopus</taxon>
    </lineage>
</organism>
<keyword evidence="1" id="KW-0812">Transmembrane</keyword>
<keyword evidence="1" id="KW-0472">Membrane</keyword>
<gene>
    <name evidence="2" type="ORF">OCBIM_22010652mg</name>
</gene>
<sequence length="86" mass="10261">MLTDTNRIKYAGTGYEDEVEPDKRDHMIMKYKYLAFKMVMISIYVSLILGTAVFLMAYIFLWHPIRGNYSSHHIYIDHQKPLYHSE</sequence>
<evidence type="ECO:0000313" key="2">
    <source>
        <dbReference type="EMBL" id="KOF67043.1"/>
    </source>
</evidence>
<accession>A0A0L8FQV9</accession>
<protein>
    <submittedName>
        <fullName evidence="2">Uncharacterized protein</fullName>
    </submittedName>
</protein>
<proteinExistence type="predicted"/>
<name>A0A0L8FQV9_OCTBM</name>